<keyword evidence="1" id="KW-0812">Transmembrane</keyword>
<feature type="transmembrane region" description="Helical" evidence="1">
    <location>
        <begin position="121"/>
        <end position="143"/>
    </location>
</feature>
<feature type="signal peptide" evidence="2">
    <location>
        <begin position="1"/>
        <end position="20"/>
    </location>
</feature>
<proteinExistence type="predicted"/>
<accession>W2K6D2</accession>
<name>W2K6D2_PHYNI</name>
<dbReference type="VEuPathDB" id="FungiDB:PPTG_17535"/>
<keyword evidence="1" id="KW-1133">Transmembrane helix</keyword>
<feature type="chain" id="PRO_5004819115" description="RxLR effector protein" evidence="2">
    <location>
        <begin position="21"/>
        <end position="158"/>
    </location>
</feature>
<dbReference type="Proteomes" id="UP000054423">
    <property type="component" value="Unassembled WGS sequence"/>
</dbReference>
<keyword evidence="2" id="KW-0732">Signal</keyword>
<protein>
    <recommendedName>
        <fullName evidence="4">RxLR effector protein</fullName>
    </recommendedName>
</protein>
<evidence type="ECO:0000256" key="2">
    <source>
        <dbReference type="SAM" id="SignalP"/>
    </source>
</evidence>
<dbReference type="AlphaFoldDB" id="W2K6D2"/>
<evidence type="ECO:0008006" key="4">
    <source>
        <dbReference type="Google" id="ProtNLM"/>
    </source>
</evidence>
<evidence type="ECO:0000313" key="3">
    <source>
        <dbReference type="EMBL" id="ETL80718.1"/>
    </source>
</evidence>
<gene>
    <name evidence="3" type="ORF">L917_18812</name>
</gene>
<keyword evidence="1" id="KW-0472">Membrane</keyword>
<sequence length="158" mass="16685">MRFKLFLFVLVNIFATVSNGSIPTDSDSNTGIGLIDTDDKMRHLRGTLNHAKTNDEERIAPVAAFAAGYLGAQQARMRAEQLAKQGGKVAAANHATQTNKIGVDKISGALTSASKKDRAGAIAFFATLVGLPLAAGAVILLLAKSHHTTSGEQKREVE</sequence>
<organism evidence="3">
    <name type="scientific">Phytophthora nicotianae</name>
    <name type="common">Potato buckeye rot agent</name>
    <name type="synonym">Phytophthora parasitica</name>
    <dbReference type="NCBI Taxonomy" id="4792"/>
    <lineage>
        <taxon>Eukaryota</taxon>
        <taxon>Sar</taxon>
        <taxon>Stramenopiles</taxon>
        <taxon>Oomycota</taxon>
        <taxon>Peronosporomycetes</taxon>
        <taxon>Peronosporales</taxon>
        <taxon>Peronosporaceae</taxon>
        <taxon>Phytophthora</taxon>
    </lineage>
</organism>
<dbReference type="EMBL" id="KI682655">
    <property type="protein sequence ID" value="ETL80718.1"/>
    <property type="molecule type" value="Genomic_DNA"/>
</dbReference>
<reference evidence="3" key="1">
    <citation type="submission" date="2013-11" db="EMBL/GenBank/DDBJ databases">
        <title>The Genome Sequence of Phytophthora parasitica CHvinca01.</title>
        <authorList>
            <consortium name="The Broad Institute Genomics Platform"/>
            <person name="Russ C."/>
            <person name="Tyler B."/>
            <person name="Panabieres F."/>
            <person name="Shan W."/>
            <person name="Tripathy S."/>
            <person name="Grunwald N."/>
            <person name="Machado M."/>
            <person name="Johnson C.S."/>
            <person name="Arredondo F."/>
            <person name="Hong C."/>
            <person name="Coffey M."/>
            <person name="Young S.K."/>
            <person name="Zeng Q."/>
            <person name="Gargeya S."/>
            <person name="Fitzgerald M."/>
            <person name="Abouelleil A."/>
            <person name="Alvarado L."/>
            <person name="Chapman S.B."/>
            <person name="Gainer-Dewar J."/>
            <person name="Goldberg J."/>
            <person name="Griggs A."/>
            <person name="Gujja S."/>
            <person name="Hansen M."/>
            <person name="Howarth C."/>
            <person name="Imamovic A."/>
            <person name="Ireland A."/>
            <person name="Larimer J."/>
            <person name="McCowan C."/>
            <person name="Murphy C."/>
            <person name="Pearson M."/>
            <person name="Poon T.W."/>
            <person name="Priest M."/>
            <person name="Roberts A."/>
            <person name="Saif S."/>
            <person name="Shea T."/>
            <person name="Sykes S."/>
            <person name="Wortman J."/>
            <person name="Nusbaum C."/>
            <person name="Birren B."/>
        </authorList>
    </citation>
    <scope>NUCLEOTIDE SEQUENCE [LARGE SCALE GENOMIC DNA]</scope>
    <source>
        <strain evidence="3">CHvinca01</strain>
    </source>
</reference>
<evidence type="ECO:0000256" key="1">
    <source>
        <dbReference type="SAM" id="Phobius"/>
    </source>
</evidence>